<dbReference type="InterPro" id="IPR050189">
    <property type="entry name" value="MFS_Efflux_Transporters"/>
</dbReference>
<evidence type="ECO:0000259" key="7">
    <source>
        <dbReference type="PROSITE" id="PS50850"/>
    </source>
</evidence>
<dbReference type="SUPFAM" id="SSF103473">
    <property type="entry name" value="MFS general substrate transporter"/>
    <property type="match status" value="1"/>
</dbReference>
<dbReference type="PROSITE" id="PS50850">
    <property type="entry name" value="MFS"/>
    <property type="match status" value="1"/>
</dbReference>
<gene>
    <name evidence="8" type="ORF">S03H2_43749</name>
</gene>
<keyword evidence="3 6" id="KW-0812">Transmembrane</keyword>
<evidence type="ECO:0000256" key="3">
    <source>
        <dbReference type="ARBA" id="ARBA00022692"/>
    </source>
</evidence>
<reference evidence="8" key="1">
    <citation type="journal article" date="2014" name="Front. Microbiol.">
        <title>High frequency of phylogenetically diverse reductive dehalogenase-homologous genes in deep subseafloor sedimentary metagenomes.</title>
        <authorList>
            <person name="Kawai M."/>
            <person name="Futagami T."/>
            <person name="Toyoda A."/>
            <person name="Takaki Y."/>
            <person name="Nishi S."/>
            <person name="Hori S."/>
            <person name="Arai W."/>
            <person name="Tsubouchi T."/>
            <person name="Morono Y."/>
            <person name="Uchiyama I."/>
            <person name="Ito T."/>
            <person name="Fujiyama A."/>
            <person name="Inagaki F."/>
            <person name="Takami H."/>
        </authorList>
    </citation>
    <scope>NUCLEOTIDE SEQUENCE</scope>
    <source>
        <strain evidence="8">Expedition CK06-06</strain>
    </source>
</reference>
<feature type="non-terminal residue" evidence="8">
    <location>
        <position position="1"/>
    </location>
</feature>
<dbReference type="PANTHER" id="PTHR43124">
    <property type="entry name" value="PURINE EFFLUX PUMP PBUE"/>
    <property type="match status" value="1"/>
</dbReference>
<keyword evidence="5 6" id="KW-0472">Membrane</keyword>
<feature type="domain" description="Major facilitator superfamily (MFS) profile" evidence="7">
    <location>
        <begin position="1"/>
        <end position="172"/>
    </location>
</feature>
<proteinExistence type="predicted"/>
<dbReference type="PANTHER" id="PTHR43124:SF3">
    <property type="entry name" value="CHLORAMPHENICOL EFFLUX PUMP RV0191"/>
    <property type="match status" value="1"/>
</dbReference>
<dbReference type="InterPro" id="IPR036259">
    <property type="entry name" value="MFS_trans_sf"/>
</dbReference>
<dbReference type="GO" id="GO:0005886">
    <property type="term" value="C:plasma membrane"/>
    <property type="evidence" value="ECO:0007669"/>
    <property type="project" value="UniProtKB-SubCell"/>
</dbReference>
<organism evidence="8">
    <name type="scientific">marine sediment metagenome</name>
    <dbReference type="NCBI Taxonomy" id="412755"/>
    <lineage>
        <taxon>unclassified sequences</taxon>
        <taxon>metagenomes</taxon>
        <taxon>ecological metagenomes</taxon>
    </lineage>
</organism>
<dbReference type="AlphaFoldDB" id="X1HS37"/>
<keyword evidence="2" id="KW-1003">Cell membrane</keyword>
<dbReference type="GO" id="GO:0022857">
    <property type="term" value="F:transmembrane transporter activity"/>
    <property type="evidence" value="ECO:0007669"/>
    <property type="project" value="InterPro"/>
</dbReference>
<dbReference type="EMBL" id="BARU01027323">
    <property type="protein sequence ID" value="GAH72946.1"/>
    <property type="molecule type" value="Genomic_DNA"/>
</dbReference>
<evidence type="ECO:0000256" key="2">
    <source>
        <dbReference type="ARBA" id="ARBA00022475"/>
    </source>
</evidence>
<feature type="transmembrane region" description="Helical" evidence="6">
    <location>
        <begin position="79"/>
        <end position="98"/>
    </location>
</feature>
<evidence type="ECO:0000256" key="4">
    <source>
        <dbReference type="ARBA" id="ARBA00022989"/>
    </source>
</evidence>
<evidence type="ECO:0000256" key="6">
    <source>
        <dbReference type="SAM" id="Phobius"/>
    </source>
</evidence>
<sequence>TFTQAVTFSTIAFIPLFMVDHFGVGEGTAAAFIAIIYSAGLWASPLGGYLSDRLGRVPVTLAVCLITGPLIYLLNLVSYSLGIGALLLIIGIVIYIRMPASEAYILGQAPERHRSMIYGIYYSAGIEGGAILAPVMGYFIDRFGFYPSFTIAGIAVVVVTLICSVFLWGKQD</sequence>
<comment type="caution">
    <text evidence="8">The sequence shown here is derived from an EMBL/GenBank/DDBJ whole genome shotgun (WGS) entry which is preliminary data.</text>
</comment>
<dbReference type="Gene3D" id="1.20.1250.20">
    <property type="entry name" value="MFS general substrate transporter like domains"/>
    <property type="match status" value="1"/>
</dbReference>
<dbReference type="Pfam" id="PF07690">
    <property type="entry name" value="MFS_1"/>
    <property type="match status" value="1"/>
</dbReference>
<evidence type="ECO:0000256" key="5">
    <source>
        <dbReference type="ARBA" id="ARBA00023136"/>
    </source>
</evidence>
<name>X1HS37_9ZZZZ</name>
<evidence type="ECO:0000256" key="1">
    <source>
        <dbReference type="ARBA" id="ARBA00004651"/>
    </source>
</evidence>
<dbReference type="InterPro" id="IPR011701">
    <property type="entry name" value="MFS"/>
</dbReference>
<dbReference type="InterPro" id="IPR020846">
    <property type="entry name" value="MFS_dom"/>
</dbReference>
<feature type="transmembrane region" description="Helical" evidence="6">
    <location>
        <begin position="146"/>
        <end position="168"/>
    </location>
</feature>
<protein>
    <recommendedName>
        <fullName evidence="7">Major facilitator superfamily (MFS) profile domain-containing protein</fullName>
    </recommendedName>
</protein>
<feature type="transmembrane region" description="Helical" evidence="6">
    <location>
        <begin position="22"/>
        <end position="42"/>
    </location>
</feature>
<keyword evidence="4 6" id="KW-1133">Transmembrane helix</keyword>
<feature type="transmembrane region" description="Helical" evidence="6">
    <location>
        <begin position="119"/>
        <end position="140"/>
    </location>
</feature>
<evidence type="ECO:0000313" key="8">
    <source>
        <dbReference type="EMBL" id="GAH72946.1"/>
    </source>
</evidence>
<accession>X1HS37</accession>
<comment type="subcellular location">
    <subcellularLocation>
        <location evidence="1">Cell membrane</location>
        <topology evidence="1">Multi-pass membrane protein</topology>
    </subcellularLocation>
</comment>
<feature type="transmembrane region" description="Helical" evidence="6">
    <location>
        <begin position="54"/>
        <end position="73"/>
    </location>
</feature>